<dbReference type="Gene3D" id="3.40.1080.20">
    <property type="entry name" value="Acetyl-CoA hydrolase/transferase C-terminal domain"/>
    <property type="match status" value="1"/>
</dbReference>
<dbReference type="GO" id="GO:0008775">
    <property type="term" value="F:acetate CoA-transferase activity"/>
    <property type="evidence" value="ECO:0007669"/>
    <property type="project" value="InterPro"/>
</dbReference>
<evidence type="ECO:0000259" key="4">
    <source>
        <dbReference type="Pfam" id="PF13336"/>
    </source>
</evidence>
<dbReference type="SUPFAM" id="SSF100950">
    <property type="entry name" value="NagB/RpiA/CoA transferase-like"/>
    <property type="match status" value="2"/>
</dbReference>
<comment type="similarity">
    <text evidence="1">Belongs to the acetyl-CoA hydrolase/transferase family.</text>
</comment>
<evidence type="ECO:0000313" key="5">
    <source>
        <dbReference type="EMBL" id="KXB74364.1"/>
    </source>
</evidence>
<dbReference type="InterPro" id="IPR026888">
    <property type="entry name" value="AcetylCoA_hyd_C"/>
</dbReference>
<evidence type="ECO:0000313" key="6">
    <source>
        <dbReference type="Proteomes" id="UP000070224"/>
    </source>
</evidence>
<keyword evidence="2 5" id="KW-0808">Transferase</keyword>
<protein>
    <submittedName>
        <fullName evidence="5">Putative butyryl-CoA:acetate CoA-transferase</fullName>
    </submittedName>
</protein>
<organism evidence="5 6">
    <name type="scientific">Porphyromonas somerae</name>
    <dbReference type="NCBI Taxonomy" id="322095"/>
    <lineage>
        <taxon>Bacteria</taxon>
        <taxon>Pseudomonadati</taxon>
        <taxon>Bacteroidota</taxon>
        <taxon>Bacteroidia</taxon>
        <taxon>Bacteroidales</taxon>
        <taxon>Porphyromonadaceae</taxon>
        <taxon>Porphyromonas</taxon>
    </lineage>
</organism>
<dbReference type="RefSeq" id="WP_060935859.1">
    <property type="nucleotide sequence ID" value="NZ_KQ960462.1"/>
</dbReference>
<dbReference type="EMBL" id="LSDK01000124">
    <property type="protein sequence ID" value="KXB74364.1"/>
    <property type="molecule type" value="Genomic_DNA"/>
</dbReference>
<reference evidence="6" key="1">
    <citation type="submission" date="2016-01" db="EMBL/GenBank/DDBJ databases">
        <authorList>
            <person name="Mitreva M."/>
            <person name="Pepin K.H."/>
            <person name="Mihindukulasuriya K.A."/>
            <person name="Fulton R."/>
            <person name="Fronick C."/>
            <person name="O'Laughlin M."/>
            <person name="Miner T."/>
            <person name="Herter B."/>
            <person name="Rosa B.A."/>
            <person name="Cordes M."/>
            <person name="Tomlinson C."/>
            <person name="Wollam A."/>
            <person name="Palsikar V.B."/>
            <person name="Mardis E.R."/>
            <person name="Wilson R.K."/>
        </authorList>
    </citation>
    <scope>NUCLEOTIDE SEQUENCE [LARGE SCALE GENOMIC DNA]</scope>
    <source>
        <strain evidence="6">KA00683</strain>
    </source>
</reference>
<keyword evidence="6" id="KW-1185">Reference proteome</keyword>
<dbReference type="PATRIC" id="fig|322095.3.peg.1740"/>
<dbReference type="STRING" id="322095.HMPREF3185_01765"/>
<comment type="caution">
    <text evidence="5">The sequence shown here is derived from an EMBL/GenBank/DDBJ whole genome shotgun (WGS) entry which is preliminary data.</text>
</comment>
<gene>
    <name evidence="5" type="ORF">HMPREF3185_01765</name>
</gene>
<dbReference type="PANTHER" id="PTHR21432:SF20">
    <property type="entry name" value="ACETYL-COA HYDROLASE"/>
    <property type="match status" value="1"/>
</dbReference>
<dbReference type="Pfam" id="PF02550">
    <property type="entry name" value="AcetylCoA_hydro"/>
    <property type="match status" value="1"/>
</dbReference>
<evidence type="ECO:0000259" key="3">
    <source>
        <dbReference type="Pfam" id="PF02550"/>
    </source>
</evidence>
<dbReference type="Pfam" id="PF13336">
    <property type="entry name" value="AcetylCoA_hyd_C"/>
    <property type="match status" value="1"/>
</dbReference>
<sequence length="434" mass="48041">MSTTWKEHIARHTTTALEAVRSAVKSGDFLVFGHAVAAPSSLSKALYDDRERLTDVKAFHMLYFAEPWHLRPEMVGHVHPVLNFLDKNSRPAYLDKRVDYLPCHFHELPDFFRNGIYPVDVALISVSEPNEEGYCSFGVSCDYTKPAAESARIVIAEINKQMPFIGGDNLIHVTKLDYIVPVDRPLVELPLAPIGPVEQRIGELCAELIHDGDTLQIGIGAIPDAVLQSLRERKDLGLHTEMFTDGVMHMINSGNVTGEKKTLHPRKVVSSIIMGTKALYDFVNKNDMIEMYPVDHTNDPYMVGQNDNMVSINSCLEIDLYGQVASEAIGLNQYSGTGGQVDYLRGAKRSRGGRSILAFTSTAKDGACSRIVPVLPSGATVTSGRNEVDYIATEYGVVRLRGLTLRERALALTSIAHPDFRPGLMEVIRERFGE</sequence>
<dbReference type="InterPro" id="IPR037171">
    <property type="entry name" value="NagB/RpiA_transferase-like"/>
</dbReference>
<dbReference type="Proteomes" id="UP000070224">
    <property type="component" value="Unassembled WGS sequence"/>
</dbReference>
<dbReference type="GO" id="GO:0006083">
    <property type="term" value="P:acetate metabolic process"/>
    <property type="evidence" value="ECO:0007669"/>
    <property type="project" value="InterPro"/>
</dbReference>
<evidence type="ECO:0000256" key="1">
    <source>
        <dbReference type="ARBA" id="ARBA00009632"/>
    </source>
</evidence>
<dbReference type="PANTHER" id="PTHR21432">
    <property type="entry name" value="ACETYL-COA HYDROLASE-RELATED"/>
    <property type="match status" value="1"/>
</dbReference>
<dbReference type="InterPro" id="IPR038460">
    <property type="entry name" value="AcetylCoA_hyd_C_sf"/>
</dbReference>
<proteinExistence type="inferred from homology"/>
<dbReference type="InterPro" id="IPR003702">
    <property type="entry name" value="ActCoA_hydro_N"/>
</dbReference>
<dbReference type="InterPro" id="IPR046433">
    <property type="entry name" value="ActCoA_hydro"/>
</dbReference>
<dbReference type="Gene3D" id="3.40.1080.10">
    <property type="entry name" value="Glutaconate Coenzyme A-transferase"/>
    <property type="match status" value="1"/>
</dbReference>
<dbReference type="OrthoDB" id="9801795at2"/>
<dbReference type="Gene3D" id="3.30.750.70">
    <property type="entry name" value="4-hydroxybutyrate coenzyme like domains"/>
    <property type="match status" value="1"/>
</dbReference>
<feature type="domain" description="Acetyl-CoA hydrolase/transferase N-terminal" evidence="3">
    <location>
        <begin position="22"/>
        <end position="182"/>
    </location>
</feature>
<dbReference type="AlphaFoldDB" id="A0A134B349"/>
<evidence type="ECO:0000256" key="2">
    <source>
        <dbReference type="ARBA" id="ARBA00022679"/>
    </source>
</evidence>
<feature type="domain" description="Acetyl-CoA hydrolase/transferase C-terminal" evidence="4">
    <location>
        <begin position="275"/>
        <end position="426"/>
    </location>
</feature>
<name>A0A134B349_9PORP</name>
<accession>A0A134B349</accession>